<protein>
    <submittedName>
        <fullName evidence="2">Uncharacterized protein</fullName>
    </submittedName>
</protein>
<sequence length="771" mass="82547">MPPSSGGIAAAEADAFHAEAADVPPGSRLLPSEMPAADAGALESNVYGQEVLPGDTQAEDTQAEDSLAEDAAASVEAAHVDLGRAAAMEDLPPEAEVVEDLVRETAAIKDAASEAAAAVEHVASEILAGEQLNRKTAAGEEIAKETAVKEEIAKETAVMEEIAKETAVKEEIAKETAVKEEIAKETAVKEEIAKEIAVMEEIAKETTTHNIGAEQHQTAAMPAKASSVAANSQQHKQEKIGYAEAAESTLSHEREKQVSPYGAKQADHEQRSLEQHGYLPEEADVYSLSRQKLRQELSGSAAFAEAYETLEQLLHAECPAYAARLAEEQQQQDPLEIPVWLGALAKKSWIHVLRDGATSLFYQQQEHGALVIGSFSPSLAFFSLVAADFPATRLLTPTQPCGWSEVPASPSCFAAAAGSASSPPSGRVSSVGKFSEGSAAACKQREGVIGSFCLQRGKDCAGDSMHAQKHMSMSGSQAGAEMDLPEFISKSQQQGNGSSLAVAALDLFDMVSPRLSAQASTGQQQPQQQQLLQQQQQPQQQQLLQQQQQPQQQQLLQQQQQPQQQQLPQQQQQPQQQQLPQQSPPLRISHESVVPPPPAAAEASDRFLETSHDSTPMRRSSLERHVSPLPLASSSRACVCVMLLLQPLEPQWKAATQPLLEAVPLQQLRQMSRNKPGGSVQTPPRTALPNGVPPPLAPKRTNSSSSPPISEASRTAPIAEERTQRTPQSPGCKESFWFLGTPSGWWLYDGVLTAAFGSFSPLSVAQLSTAA</sequence>
<evidence type="ECO:0000313" key="2">
    <source>
        <dbReference type="EMBL" id="OEH77828.1"/>
    </source>
</evidence>
<dbReference type="AlphaFoldDB" id="A0A1D3D2Z9"/>
<feature type="compositionally biased region" description="Polar residues" evidence="1">
    <location>
        <begin position="673"/>
        <end position="684"/>
    </location>
</feature>
<name>A0A1D3D2Z9_9EIME</name>
<feature type="compositionally biased region" description="Low complexity" evidence="1">
    <location>
        <begin position="703"/>
        <end position="713"/>
    </location>
</feature>
<gene>
    <name evidence="2" type="ORF">cyc_01961</name>
</gene>
<feature type="compositionally biased region" description="Basic and acidic residues" evidence="1">
    <location>
        <begin position="603"/>
        <end position="624"/>
    </location>
</feature>
<evidence type="ECO:0000256" key="1">
    <source>
        <dbReference type="SAM" id="MobiDB-lite"/>
    </source>
</evidence>
<reference evidence="2 3" key="1">
    <citation type="journal article" date="2016" name="BMC Genomics">
        <title>Comparative genomics reveals Cyclospora cayetanensis possesses coccidia-like metabolism and invasion components but unique surface antigens.</title>
        <authorList>
            <person name="Liu S."/>
            <person name="Wang L."/>
            <person name="Zheng H."/>
            <person name="Xu Z."/>
            <person name="Roellig D.M."/>
            <person name="Li N."/>
            <person name="Frace M.A."/>
            <person name="Tang K."/>
            <person name="Arrowood M.J."/>
            <person name="Moss D.M."/>
            <person name="Zhang L."/>
            <person name="Feng Y."/>
            <person name="Xiao L."/>
        </authorList>
    </citation>
    <scope>NUCLEOTIDE SEQUENCE [LARGE SCALE GENOMIC DNA]</scope>
    <source>
        <strain evidence="2 3">CHN_HEN01</strain>
    </source>
</reference>
<proteinExistence type="predicted"/>
<feature type="compositionally biased region" description="Low complexity" evidence="1">
    <location>
        <begin position="219"/>
        <end position="230"/>
    </location>
</feature>
<dbReference type="Proteomes" id="UP000095192">
    <property type="component" value="Unassembled WGS sequence"/>
</dbReference>
<feature type="region of interest" description="Disordered" evidence="1">
    <location>
        <begin position="673"/>
        <end position="732"/>
    </location>
</feature>
<dbReference type="InParanoid" id="A0A1D3D2Z9"/>
<feature type="region of interest" description="Disordered" evidence="1">
    <location>
        <begin position="215"/>
        <end position="277"/>
    </location>
</feature>
<dbReference type="EMBL" id="JROU02000965">
    <property type="protein sequence ID" value="OEH77828.1"/>
    <property type="molecule type" value="Genomic_DNA"/>
</dbReference>
<keyword evidence="3" id="KW-1185">Reference proteome</keyword>
<dbReference type="VEuPathDB" id="ToxoDB:cyc_01961"/>
<dbReference type="VEuPathDB" id="ToxoDB:LOC34618880"/>
<evidence type="ECO:0000313" key="3">
    <source>
        <dbReference type="Proteomes" id="UP000095192"/>
    </source>
</evidence>
<feature type="compositionally biased region" description="Low complexity" evidence="1">
    <location>
        <begin position="565"/>
        <end position="581"/>
    </location>
</feature>
<comment type="caution">
    <text evidence="2">The sequence shown here is derived from an EMBL/GenBank/DDBJ whole genome shotgun (WGS) entry which is preliminary data.</text>
</comment>
<accession>A0A1D3D2Z9</accession>
<organism evidence="2 3">
    <name type="scientific">Cyclospora cayetanensis</name>
    <dbReference type="NCBI Taxonomy" id="88456"/>
    <lineage>
        <taxon>Eukaryota</taxon>
        <taxon>Sar</taxon>
        <taxon>Alveolata</taxon>
        <taxon>Apicomplexa</taxon>
        <taxon>Conoidasida</taxon>
        <taxon>Coccidia</taxon>
        <taxon>Eucoccidiorida</taxon>
        <taxon>Eimeriorina</taxon>
        <taxon>Eimeriidae</taxon>
        <taxon>Cyclospora</taxon>
    </lineage>
</organism>
<feature type="region of interest" description="Disordered" evidence="1">
    <location>
        <begin position="565"/>
        <end position="624"/>
    </location>
</feature>
<feature type="compositionally biased region" description="Basic and acidic residues" evidence="1">
    <location>
        <begin position="265"/>
        <end position="274"/>
    </location>
</feature>